<accession>A0A0D2M052</accession>
<dbReference type="KEGG" id="mng:MNEG_10934"/>
<dbReference type="AlphaFoldDB" id="A0A0D2M052"/>
<evidence type="ECO:0000313" key="1">
    <source>
        <dbReference type="EMBL" id="KIY97029.1"/>
    </source>
</evidence>
<organism evidence="1 2">
    <name type="scientific">Monoraphidium neglectum</name>
    <dbReference type="NCBI Taxonomy" id="145388"/>
    <lineage>
        <taxon>Eukaryota</taxon>
        <taxon>Viridiplantae</taxon>
        <taxon>Chlorophyta</taxon>
        <taxon>core chlorophytes</taxon>
        <taxon>Chlorophyceae</taxon>
        <taxon>CS clade</taxon>
        <taxon>Sphaeropleales</taxon>
        <taxon>Selenastraceae</taxon>
        <taxon>Monoraphidium</taxon>
    </lineage>
</organism>
<name>A0A0D2M052_9CHLO</name>
<keyword evidence="1" id="KW-0969">Cilium</keyword>
<dbReference type="EMBL" id="KK102739">
    <property type="protein sequence ID" value="KIY97029.1"/>
    <property type="molecule type" value="Genomic_DNA"/>
</dbReference>
<proteinExistence type="predicted"/>
<dbReference type="RefSeq" id="XP_013896049.1">
    <property type="nucleotide sequence ID" value="XM_014040595.1"/>
</dbReference>
<dbReference type="GeneID" id="25728146"/>
<sequence>MPPAWYLDSARVAIIEETIKKENKIQRKHLEHEVAAGRIPAYNPPSPPPPLSVLDQVGLPAFTRAAKRDPELVMGTTMSKSIWTCNPGYVLRDGARMASTTHSDYVWDDEAVEFLKQTGAFDRSYFKRRDEFVEYVEKAIKLHHNLGHRDGVGGAAGGGNGKK</sequence>
<evidence type="ECO:0000313" key="2">
    <source>
        <dbReference type="Proteomes" id="UP000054498"/>
    </source>
</evidence>
<keyword evidence="2" id="KW-1185">Reference proteome</keyword>
<protein>
    <submittedName>
        <fullName evidence="1">Flagellar associated protein</fullName>
    </submittedName>
</protein>
<keyword evidence="1" id="KW-0282">Flagellum</keyword>
<keyword evidence="1" id="KW-0966">Cell projection</keyword>
<dbReference type="Proteomes" id="UP000054498">
    <property type="component" value="Unassembled WGS sequence"/>
</dbReference>
<gene>
    <name evidence="1" type="ORF">MNEG_10934</name>
</gene>
<reference evidence="1 2" key="1">
    <citation type="journal article" date="2013" name="BMC Genomics">
        <title>Reconstruction of the lipid metabolism for the microalga Monoraphidium neglectum from its genome sequence reveals characteristics suitable for biofuel production.</title>
        <authorList>
            <person name="Bogen C."/>
            <person name="Al-Dilaimi A."/>
            <person name="Albersmeier A."/>
            <person name="Wichmann J."/>
            <person name="Grundmann M."/>
            <person name="Rupp O."/>
            <person name="Lauersen K.J."/>
            <person name="Blifernez-Klassen O."/>
            <person name="Kalinowski J."/>
            <person name="Goesmann A."/>
            <person name="Mussgnug J.H."/>
            <person name="Kruse O."/>
        </authorList>
    </citation>
    <scope>NUCLEOTIDE SEQUENCE [LARGE SCALE GENOMIC DNA]</scope>
    <source>
        <strain evidence="1 2">SAG 48.87</strain>
    </source>
</reference>
<dbReference type="OrthoDB" id="567516at2759"/>